<feature type="binding site" evidence="4">
    <location>
        <position position="263"/>
    </location>
    <ligand>
        <name>S-adenosyl-L-methionine</name>
        <dbReference type="ChEBI" id="CHEBI:59789"/>
    </ligand>
</feature>
<name>M9RUX0_9RHOB</name>
<dbReference type="OrthoDB" id="9804590at2"/>
<evidence type="ECO:0008006" key="7">
    <source>
        <dbReference type="Google" id="ProtNLM"/>
    </source>
</evidence>
<dbReference type="PANTHER" id="PTHR11061:SF49">
    <property type="entry name" value="23S RRNA (URACIL(1939)-C(5))-METHYLTRANSFERASE RLMD"/>
    <property type="match status" value="1"/>
</dbReference>
<dbReference type="CDD" id="cd02440">
    <property type="entry name" value="AdoMet_MTases"/>
    <property type="match status" value="1"/>
</dbReference>
<evidence type="ECO:0000256" key="2">
    <source>
        <dbReference type="ARBA" id="ARBA00022679"/>
    </source>
</evidence>
<dbReference type="STRING" id="391616.OA238_c44510"/>
<keyword evidence="3 4" id="KW-0949">S-adenosyl-L-methionine</keyword>
<dbReference type="InterPro" id="IPR029063">
    <property type="entry name" value="SAM-dependent_MTases_sf"/>
</dbReference>
<evidence type="ECO:0000313" key="6">
    <source>
        <dbReference type="Proteomes" id="UP000004688"/>
    </source>
</evidence>
<dbReference type="PROSITE" id="PS51687">
    <property type="entry name" value="SAM_MT_RNA_M5U"/>
    <property type="match status" value="1"/>
</dbReference>
<dbReference type="KEGG" id="oar:OA238_c44510"/>
<dbReference type="Gene3D" id="3.40.50.150">
    <property type="entry name" value="Vaccinia Virus protein VP39"/>
    <property type="match status" value="1"/>
</dbReference>
<feature type="active site" description="Nucleophile" evidence="4">
    <location>
        <position position="357"/>
    </location>
</feature>
<sequence>MGQIVERLNQAGLGQLADGTHLERVLPGEEVEPLPDGTARIITPVADRVKPPCRHFKSCGGCTMQHASDDFVAAWKTKIVERAMMARDLPFPFRTIHTSPAQSRRRARLSGRRTKKGAMVGFHAKASDALIDIPDCQLLLPAIRAGFPALEALTIIAASRKSEVNLTVTDSLGGLDVMVETDRELTGQLRIELAALAEAHNLARLAWNDEVVVTRKAPDQEFGNTRVEPPAGAFLQATREGEKSLVSAVLETATGAKRCVDLFAGAGTIALSLAQVAEVHAVESSSDMLESLDRGWRHAKGLKTVTTETRDLYRRPLEPDELKRFDLAVLDPPRAGADAQIATLCASKVRAVAMVSCNPVTFSRDAAALVAAGFTLNWIDIVDQFRWSPHVELVGSFTRS</sequence>
<dbReference type="AlphaFoldDB" id="M9RUX0"/>
<dbReference type="SUPFAM" id="SSF53335">
    <property type="entry name" value="S-adenosyl-L-methionine-dependent methyltransferases"/>
    <property type="match status" value="1"/>
</dbReference>
<dbReference type="eggNOG" id="COG2265">
    <property type="taxonomic scope" value="Bacteria"/>
</dbReference>
<dbReference type="InterPro" id="IPR010280">
    <property type="entry name" value="U5_MeTrfase_fam"/>
</dbReference>
<feature type="binding site" evidence="4">
    <location>
        <position position="331"/>
    </location>
    <ligand>
        <name>S-adenosyl-L-methionine</name>
        <dbReference type="ChEBI" id="CHEBI:59789"/>
    </ligand>
</feature>
<keyword evidence="1 4" id="KW-0489">Methyltransferase</keyword>
<evidence type="ECO:0000256" key="4">
    <source>
        <dbReference type="PROSITE-ProRule" id="PRU01024"/>
    </source>
</evidence>
<proteinExistence type="inferred from homology"/>
<keyword evidence="6" id="KW-1185">Reference proteome</keyword>
<keyword evidence="2 4" id="KW-0808">Transferase</keyword>
<organism evidence="5 6">
    <name type="scientific">Octadecabacter arcticus 238</name>
    <dbReference type="NCBI Taxonomy" id="391616"/>
    <lineage>
        <taxon>Bacteria</taxon>
        <taxon>Pseudomonadati</taxon>
        <taxon>Pseudomonadota</taxon>
        <taxon>Alphaproteobacteria</taxon>
        <taxon>Rhodobacterales</taxon>
        <taxon>Roseobacteraceae</taxon>
        <taxon>Octadecabacter</taxon>
    </lineage>
</organism>
<dbReference type="Gene3D" id="2.40.50.1070">
    <property type="match status" value="1"/>
</dbReference>
<dbReference type="HOGENOM" id="CLU_014689_8_0_5"/>
<gene>
    <name evidence="5" type="ORF">OA238_c44510</name>
</gene>
<dbReference type="Proteomes" id="UP000004688">
    <property type="component" value="Chromosome"/>
</dbReference>
<dbReference type="GO" id="GO:0070041">
    <property type="term" value="F:rRNA (uridine-C5-)-methyltransferase activity"/>
    <property type="evidence" value="ECO:0007669"/>
    <property type="project" value="TreeGrafter"/>
</dbReference>
<dbReference type="GO" id="GO:0070475">
    <property type="term" value="P:rRNA base methylation"/>
    <property type="evidence" value="ECO:0007669"/>
    <property type="project" value="TreeGrafter"/>
</dbReference>
<comment type="similarity">
    <text evidence="4">Belongs to the class I-like SAM-binding methyltransferase superfamily. RNA M5U methyltransferase family.</text>
</comment>
<feature type="binding site" evidence="4">
    <location>
        <position position="236"/>
    </location>
    <ligand>
        <name>S-adenosyl-L-methionine</name>
        <dbReference type="ChEBI" id="CHEBI:59789"/>
    </ligand>
</feature>
<dbReference type="EMBL" id="CP003742">
    <property type="protein sequence ID" value="AGI74331.1"/>
    <property type="molecule type" value="Genomic_DNA"/>
</dbReference>
<accession>M9RUX0</accession>
<reference evidence="5 6" key="1">
    <citation type="journal article" date="2013" name="PLoS ONE">
        <title>Poles Apart: Arctic and Antarctic Octadecabacter strains Share High Genome Plasticity and a New Type of Xanthorhodopsin.</title>
        <authorList>
            <person name="Vollmers J."/>
            <person name="Voget S."/>
            <person name="Dietrich S."/>
            <person name="Gollnow K."/>
            <person name="Smits M."/>
            <person name="Meyer K."/>
            <person name="Brinkhoff T."/>
            <person name="Simon M."/>
            <person name="Daniel R."/>
        </authorList>
    </citation>
    <scope>NUCLEOTIDE SEQUENCE [LARGE SCALE GENOMIC DNA]</scope>
    <source>
        <strain evidence="5 6">238</strain>
    </source>
</reference>
<feature type="binding site" evidence="4">
    <location>
        <position position="283"/>
    </location>
    <ligand>
        <name>S-adenosyl-L-methionine</name>
        <dbReference type="ChEBI" id="CHEBI:59789"/>
    </ligand>
</feature>
<dbReference type="Pfam" id="PF05958">
    <property type="entry name" value="tRNA_U5-meth_tr"/>
    <property type="match status" value="1"/>
</dbReference>
<dbReference type="RefSeq" id="WP_015497278.1">
    <property type="nucleotide sequence ID" value="NC_020908.1"/>
</dbReference>
<evidence type="ECO:0000256" key="1">
    <source>
        <dbReference type="ARBA" id="ARBA00022603"/>
    </source>
</evidence>
<dbReference type="PANTHER" id="PTHR11061">
    <property type="entry name" value="RNA M5U METHYLTRANSFERASE"/>
    <property type="match status" value="1"/>
</dbReference>
<evidence type="ECO:0000313" key="5">
    <source>
        <dbReference type="EMBL" id="AGI74331.1"/>
    </source>
</evidence>
<protein>
    <recommendedName>
        <fullName evidence="7">RNA methyltransferase</fullName>
    </recommendedName>
</protein>
<evidence type="ECO:0000256" key="3">
    <source>
        <dbReference type="ARBA" id="ARBA00022691"/>
    </source>
</evidence>